<dbReference type="OrthoDB" id="95460at2"/>
<dbReference type="InterPro" id="IPR016152">
    <property type="entry name" value="PTrfase/Anion_transptr"/>
</dbReference>
<dbReference type="InterPro" id="IPR051541">
    <property type="entry name" value="PTS_SugarTrans_NitroReg"/>
</dbReference>
<dbReference type="STRING" id="331113.SNE_A04520"/>
<evidence type="ECO:0000313" key="4">
    <source>
        <dbReference type="Proteomes" id="UP000000496"/>
    </source>
</evidence>
<dbReference type="PANTHER" id="PTHR47738:SF1">
    <property type="entry name" value="NITROGEN REGULATORY PROTEIN"/>
    <property type="match status" value="1"/>
</dbReference>
<dbReference type="eggNOG" id="COG0789">
    <property type="taxonomic scope" value="Bacteria"/>
</dbReference>
<dbReference type="SUPFAM" id="SSF46955">
    <property type="entry name" value="Putative DNA-binding domain"/>
    <property type="match status" value="1"/>
</dbReference>
<dbReference type="GO" id="GO:0030295">
    <property type="term" value="F:protein kinase activator activity"/>
    <property type="evidence" value="ECO:0007669"/>
    <property type="project" value="TreeGrafter"/>
</dbReference>
<feature type="domain" description="PTS EIIA type-2" evidence="2">
    <location>
        <begin position="96"/>
        <end position="239"/>
    </location>
</feature>
<dbReference type="InterPro" id="IPR009061">
    <property type="entry name" value="DNA-bd_dom_put_sf"/>
</dbReference>
<dbReference type="Pfam" id="PF12728">
    <property type="entry name" value="HTH_17"/>
    <property type="match status" value="1"/>
</dbReference>
<name>F8L6I9_SIMNZ</name>
<sequence length="246" mass="28421">MDLKIKDVAELLNVSETTIRRWLAEGKIPAYRLHHQYRFSRIEIENWMMSCRLEKGKGNFLPGEEKEIYPKLQDKKKEKDPEDLQKRGMQQFGLYRAVHRGGVFTELTSQTKEAIIKEAMETVADNLSLDPAVMSELLLDREKLMPTALNNGIAVPHTRDFLLKGPTDVIVVVFPKKPIHWGALDEHPVHTLFFLFACDDKRHLHLLAKLAHLSSNDEALELLKSRPSKKELLDYIKDWESKVLSQ</sequence>
<keyword evidence="4" id="KW-1185">Reference proteome</keyword>
<keyword evidence="3" id="KW-0808">Transferase</keyword>
<gene>
    <name evidence="3" type="primary">PTSN</name>
    <name evidence="3" type="ordered locus">SNE_A04520</name>
</gene>
<proteinExistence type="inferred from homology"/>
<dbReference type="GO" id="GO:0016740">
    <property type="term" value="F:transferase activity"/>
    <property type="evidence" value="ECO:0007669"/>
    <property type="project" value="UniProtKB-KW"/>
</dbReference>
<organism evidence="3 4">
    <name type="scientific">Simkania negevensis (strain ATCC VR-1471 / DSM 27360 / Z)</name>
    <dbReference type="NCBI Taxonomy" id="331113"/>
    <lineage>
        <taxon>Bacteria</taxon>
        <taxon>Pseudomonadati</taxon>
        <taxon>Chlamydiota</taxon>
        <taxon>Chlamydiia</taxon>
        <taxon>Parachlamydiales</taxon>
        <taxon>Simkaniaceae</taxon>
        <taxon>Simkania</taxon>
    </lineage>
</organism>
<protein>
    <submittedName>
        <fullName evidence="3">Nitrogen regulatory protein</fullName>
        <ecNumber evidence="3">2.7.1.-</ecNumber>
    </submittedName>
</protein>
<dbReference type="Gene3D" id="1.10.1660.10">
    <property type="match status" value="1"/>
</dbReference>
<dbReference type="Pfam" id="PF00359">
    <property type="entry name" value="PTS_EIIA_2"/>
    <property type="match status" value="1"/>
</dbReference>
<dbReference type="GO" id="GO:0003677">
    <property type="term" value="F:DNA binding"/>
    <property type="evidence" value="ECO:0007669"/>
    <property type="project" value="InterPro"/>
</dbReference>
<reference key="1">
    <citation type="journal article" date="2011" name="Mol. Biol. Evol.">
        <title>Unity in variety -- the pan-genome of the Chlamydiae.</title>
        <authorList>
            <person name="Collingro A."/>
            <person name="Tischler P."/>
            <person name="Weinmaier T."/>
            <person name="Penz T."/>
            <person name="Heinz E."/>
            <person name="Brunham R.C."/>
            <person name="Read T.D."/>
            <person name="Bavoil P.M."/>
            <person name="Sachse K."/>
            <person name="Kahane S."/>
            <person name="Friedman M.G."/>
            <person name="Rattei T."/>
            <person name="Myers G.S.A."/>
            <person name="Horn M."/>
        </authorList>
    </citation>
    <scope>NUCLEOTIDE SEQUENCE</scope>
    <source>
        <strain>Z</strain>
    </source>
</reference>
<dbReference type="PANTHER" id="PTHR47738">
    <property type="entry name" value="PTS SYSTEM FRUCTOSE-LIKE EIIA COMPONENT-RELATED"/>
    <property type="match status" value="1"/>
</dbReference>
<dbReference type="KEGG" id="sng:SNE_A04520"/>
<evidence type="ECO:0000256" key="1">
    <source>
        <dbReference type="ARBA" id="ARBA00007034"/>
    </source>
</evidence>
<dbReference type="eggNOG" id="COG1762">
    <property type="taxonomic scope" value="Bacteria"/>
</dbReference>
<dbReference type="EMBL" id="FR872582">
    <property type="protein sequence ID" value="CCB88329.1"/>
    <property type="molecule type" value="Genomic_DNA"/>
</dbReference>
<evidence type="ECO:0000259" key="2">
    <source>
        <dbReference type="PROSITE" id="PS51094"/>
    </source>
</evidence>
<dbReference type="SUPFAM" id="SSF55804">
    <property type="entry name" value="Phoshotransferase/anion transport protein"/>
    <property type="match status" value="1"/>
</dbReference>
<dbReference type="InterPro" id="IPR002178">
    <property type="entry name" value="PTS_EIIA_type-2_dom"/>
</dbReference>
<dbReference type="InterPro" id="IPR041657">
    <property type="entry name" value="HTH_17"/>
</dbReference>
<dbReference type="PROSITE" id="PS51094">
    <property type="entry name" value="PTS_EIIA_TYPE_2"/>
    <property type="match status" value="1"/>
</dbReference>
<reference evidence="3 4" key="2">
    <citation type="journal article" date="2011" name="Mol. Biol. Evol.">
        <title>Unity in variety--the pan-genome of the Chlamydiae.</title>
        <authorList>
            <person name="Collingro A."/>
            <person name="Tischler P."/>
            <person name="Weinmaier T."/>
            <person name="Penz T."/>
            <person name="Heinz E."/>
            <person name="Brunham R.C."/>
            <person name="Read T.D."/>
            <person name="Bavoil P.M."/>
            <person name="Sachse K."/>
            <person name="Kahane S."/>
            <person name="Friedman M.G."/>
            <person name="Rattei T."/>
            <person name="Myers G.S."/>
            <person name="Horn M."/>
        </authorList>
    </citation>
    <scope>NUCLEOTIDE SEQUENCE [LARGE SCALE GENOMIC DNA]</scope>
    <source>
        <strain evidence="4">ATCC VR-1471 / Z</strain>
    </source>
</reference>
<dbReference type="EC" id="2.7.1.-" evidence="3"/>
<dbReference type="AlphaFoldDB" id="F8L6I9"/>
<dbReference type="RefSeq" id="WP_013942796.1">
    <property type="nucleotide sequence ID" value="NC_015713.1"/>
</dbReference>
<dbReference type="Gene3D" id="3.40.930.10">
    <property type="entry name" value="Mannitol-specific EII, Chain A"/>
    <property type="match status" value="1"/>
</dbReference>
<dbReference type="HOGENOM" id="CLU_072531_1_2_0"/>
<dbReference type="NCBIfam" id="TIGR01764">
    <property type="entry name" value="excise"/>
    <property type="match status" value="1"/>
</dbReference>
<accession>F8L6I9</accession>
<dbReference type="InterPro" id="IPR010093">
    <property type="entry name" value="SinI_DNA-bd"/>
</dbReference>
<dbReference type="Proteomes" id="UP000000496">
    <property type="component" value="Chromosome gsn.131"/>
</dbReference>
<comment type="similarity">
    <text evidence="1">Belongs to the EUO family.</text>
</comment>
<evidence type="ECO:0000313" key="3">
    <source>
        <dbReference type="EMBL" id="CCB88329.1"/>
    </source>
</evidence>